<protein>
    <submittedName>
        <fullName evidence="3">Dolichol kinase</fullName>
    </submittedName>
</protein>
<feature type="region of interest" description="Disordered" evidence="1">
    <location>
        <begin position="203"/>
        <end position="238"/>
    </location>
</feature>
<dbReference type="EMBL" id="JAYKXP010000026">
    <property type="protein sequence ID" value="KAK7044176.1"/>
    <property type="molecule type" value="Genomic_DNA"/>
</dbReference>
<feature type="transmembrane region" description="Helical" evidence="2">
    <location>
        <begin position="373"/>
        <end position="394"/>
    </location>
</feature>
<comment type="caution">
    <text evidence="3">The sequence shown here is derived from an EMBL/GenBank/DDBJ whole genome shotgun (WGS) entry which is preliminary data.</text>
</comment>
<feature type="compositionally biased region" description="Polar residues" evidence="1">
    <location>
        <begin position="1"/>
        <end position="10"/>
    </location>
</feature>
<feature type="transmembrane region" description="Helical" evidence="2">
    <location>
        <begin position="406"/>
        <end position="425"/>
    </location>
</feature>
<keyword evidence="2" id="KW-0472">Membrane</keyword>
<evidence type="ECO:0000256" key="2">
    <source>
        <dbReference type="SAM" id="Phobius"/>
    </source>
</evidence>
<gene>
    <name evidence="3" type="primary">SEC59</name>
    <name evidence="3" type="ORF">VNI00_007896</name>
</gene>
<dbReference type="GO" id="GO:0016301">
    <property type="term" value="F:kinase activity"/>
    <property type="evidence" value="ECO:0007669"/>
    <property type="project" value="UniProtKB-KW"/>
</dbReference>
<evidence type="ECO:0000313" key="4">
    <source>
        <dbReference type="Proteomes" id="UP001383192"/>
    </source>
</evidence>
<proteinExistence type="predicted"/>
<feature type="region of interest" description="Disordered" evidence="1">
    <location>
        <begin position="1"/>
        <end position="89"/>
    </location>
</feature>
<feature type="compositionally biased region" description="Acidic residues" evidence="1">
    <location>
        <begin position="18"/>
        <end position="27"/>
    </location>
</feature>
<dbReference type="Proteomes" id="UP001383192">
    <property type="component" value="Unassembled WGS sequence"/>
</dbReference>
<name>A0AAW0CXS8_9AGAR</name>
<evidence type="ECO:0000313" key="3">
    <source>
        <dbReference type="EMBL" id="KAK7044176.1"/>
    </source>
</evidence>
<keyword evidence="3" id="KW-0418">Kinase</keyword>
<keyword evidence="4" id="KW-1185">Reference proteome</keyword>
<evidence type="ECO:0000256" key="1">
    <source>
        <dbReference type="SAM" id="MobiDB-lite"/>
    </source>
</evidence>
<keyword evidence="3" id="KW-0808">Transferase</keyword>
<organism evidence="3 4">
    <name type="scientific">Paramarasmius palmivorus</name>
    <dbReference type="NCBI Taxonomy" id="297713"/>
    <lineage>
        <taxon>Eukaryota</taxon>
        <taxon>Fungi</taxon>
        <taxon>Dikarya</taxon>
        <taxon>Basidiomycota</taxon>
        <taxon>Agaricomycotina</taxon>
        <taxon>Agaricomycetes</taxon>
        <taxon>Agaricomycetidae</taxon>
        <taxon>Agaricales</taxon>
        <taxon>Marasmiineae</taxon>
        <taxon>Marasmiaceae</taxon>
        <taxon>Paramarasmius</taxon>
    </lineage>
</organism>
<sequence>MDWSTSYQAGSSGSQSEDSLDDSDDEIPPITPRGRTFSQSSARTAIANGKRSKATTSSSRRRPSPYHTSSGESSAANGRIPFTRSKSPMASQSTSRFLALGSQFRTPLLDRHRTLLTGWRHVLPATFEMGTRIPFTSCTWTFSLDSRRAGESVLLLYSLVYASSKIWEDSDFQSPHFSSRSYNLWLLTVLYMLWAHISLTSNVPPAPSEPPDISPTVPVRRSASPRVPEGREQRRNPASYLTRKKSEFGFIWMTVPKNYRNSADDGICTGLLFGPLVSCALLYGSLSSDPRANPLPSEWQIEPPAVLKNSRGSFTALEALILSRYNAVDLSVMCSSILLLHVVCSWWLESRCSGMNAVDGERRSVPRSEGRRLFYYVWFTVGVSLLMTCLKFAFQQCSLGFWTHLTWMEVAISSLFYQLTLYGAVRLAHRGFTLGEVGMVCYGGTALFMEMLNITRAQVGVILVSLDSAQIDQNLDLAINNTLHQNISPANTPSGVPDCASRGFFSYRIHACPLSRPVSSYRSETDQTPPLP</sequence>
<feature type="compositionally biased region" description="Pro residues" evidence="1">
    <location>
        <begin position="204"/>
        <end position="213"/>
    </location>
</feature>
<keyword evidence="2" id="KW-0812">Transmembrane</keyword>
<reference evidence="3 4" key="1">
    <citation type="submission" date="2024-01" db="EMBL/GenBank/DDBJ databases">
        <title>A draft genome for a cacao thread blight-causing isolate of Paramarasmius palmivorus.</title>
        <authorList>
            <person name="Baruah I.K."/>
            <person name="Bukari Y."/>
            <person name="Amoako-Attah I."/>
            <person name="Meinhardt L.W."/>
            <person name="Bailey B.A."/>
            <person name="Cohen S.P."/>
        </authorList>
    </citation>
    <scope>NUCLEOTIDE SEQUENCE [LARGE SCALE GENOMIC DNA]</scope>
    <source>
        <strain evidence="3 4">GH-12</strain>
    </source>
</reference>
<accession>A0AAW0CXS8</accession>
<keyword evidence="2" id="KW-1133">Transmembrane helix</keyword>
<dbReference type="AlphaFoldDB" id="A0AAW0CXS8"/>